<evidence type="ECO:0000256" key="2">
    <source>
        <dbReference type="ARBA" id="ARBA00008014"/>
    </source>
</evidence>
<keyword evidence="6 7" id="KW-0456">Lyase</keyword>
<dbReference type="Gene3D" id="3.40.50.300">
    <property type="entry name" value="P-loop containing nucleotide triphosphate hydrolases"/>
    <property type="match status" value="1"/>
</dbReference>
<dbReference type="HAMAP" id="MF_00300">
    <property type="entry name" value="Chorismate_synth"/>
    <property type="match status" value="1"/>
</dbReference>
<comment type="cofactor">
    <cofactor evidence="7">
        <name>FMNH2</name>
        <dbReference type="ChEBI" id="CHEBI:57618"/>
    </cofactor>
    <text evidence="7">Reduced FMN (FMNH(2)).</text>
</comment>
<keyword evidence="5 7" id="KW-0057">Aromatic amino acid biosynthesis</keyword>
<evidence type="ECO:0000256" key="6">
    <source>
        <dbReference type="ARBA" id="ARBA00023239"/>
    </source>
</evidence>
<comment type="pathway">
    <text evidence="1 7">Metabolic intermediate biosynthesis; chorismate biosynthesis; chorismate from D-erythrose 4-phosphate and phosphoenolpyruvate: step 7/7.</text>
</comment>
<reference evidence="8 9" key="1">
    <citation type="submission" date="2024-02" db="EMBL/GenBank/DDBJ databases">
        <authorList>
            <person name="Chen Y."/>
            <person name="Shah S."/>
            <person name="Dougan E. K."/>
            <person name="Thang M."/>
            <person name="Chan C."/>
        </authorList>
    </citation>
    <scope>NUCLEOTIDE SEQUENCE [LARGE SCALE GENOMIC DNA]</scope>
</reference>
<gene>
    <name evidence="8" type="ORF">SCF082_LOCUS18808</name>
</gene>
<dbReference type="InterPro" id="IPR020541">
    <property type="entry name" value="Chorismate_synthase_CS"/>
</dbReference>
<accession>A0ABP0KTC7</accession>
<dbReference type="PROSITE" id="PS00789">
    <property type="entry name" value="CHORISMATE_SYNTHASE_3"/>
    <property type="match status" value="1"/>
</dbReference>
<dbReference type="Proteomes" id="UP001642464">
    <property type="component" value="Unassembled WGS sequence"/>
</dbReference>
<sequence length="762" mass="82447">MSSFGTLFKVSTFGESHGVGVGCIVDGIPANLPLTEADVQPQLTRRRPGQSSLTTARNEADTVTILSGTENGLTLGTPLAMMVRNQDQRKFDYANTAAAPRPGHADYTYQVKYGTRASSGGGRASARETIGRVAAGAVAEKWLLQEHQLKIACWVSSIMDIDLPKEVAKALESDPPTREEIDTFGTLAEDEENDYFIDMFGLRQKYSRTDGEPLNSAPTGKSFEDGKKLYTRCPHPATAAKMAARIQQLRREEDSTGGVVTTVVSGMPVGLGEPCFDKLEAELAKAMLSLPATKAFEIGDGFDACRARGSKNNDLFDKGTNGLLKCKTNHAGGTLGGITSGELLVFRVGIKPASSISQDQETCTFDGEPHVLSVKGRHDPCVLPRAPPLVEGMTAMVLMDAVLRQRGTACKDGKGILSRSSCDEASGTGTFALAGWDVKNWMQTALRGALLDGKVIPGTKNGITARMLMMCKVEASTADLLEKELRARNAFQRALTQAFQDGEQLHFTEAELAGVPEQFKKRFTGPLQRWQKGRFKIPVGREAMNHIVPYCSVSSTRHQLFEAYYRRFGSDFHASALELLRARFELQEEGLTVLRRVLWSKSVHRVGAPLHVVITIGGSRCGKSTICNALLYGRDAGHRGFVTGSSFDPVTTGVDVAAKRLPSGGSLVLLDCEGAFHICGSALSARGFGIVGFLAYHLSGWAAWSVGLQPIARRPGSGCQDATDCLLLAGSAQFSWDCICIYIYKFSFAHTDIPHRLCARWS</sequence>
<proteinExistence type="inferred from homology"/>
<dbReference type="PANTHER" id="PTHR21085:SF0">
    <property type="entry name" value="CHORISMATE SYNTHASE"/>
    <property type="match status" value="1"/>
</dbReference>
<dbReference type="InterPro" id="IPR024077">
    <property type="entry name" value="Neurolysin/TOP_dom2"/>
</dbReference>
<dbReference type="InterPro" id="IPR000453">
    <property type="entry name" value="Chorismate_synth"/>
</dbReference>
<organism evidence="8 9">
    <name type="scientific">Durusdinium trenchii</name>
    <dbReference type="NCBI Taxonomy" id="1381693"/>
    <lineage>
        <taxon>Eukaryota</taxon>
        <taxon>Sar</taxon>
        <taxon>Alveolata</taxon>
        <taxon>Dinophyceae</taxon>
        <taxon>Suessiales</taxon>
        <taxon>Symbiodiniaceae</taxon>
        <taxon>Durusdinium</taxon>
    </lineage>
</organism>
<dbReference type="SUPFAM" id="SSF52540">
    <property type="entry name" value="P-loop containing nucleoside triphosphate hydrolases"/>
    <property type="match status" value="1"/>
</dbReference>
<evidence type="ECO:0000256" key="3">
    <source>
        <dbReference type="ARBA" id="ARBA00013036"/>
    </source>
</evidence>
<dbReference type="PANTHER" id="PTHR21085">
    <property type="entry name" value="CHORISMATE SYNTHASE"/>
    <property type="match status" value="1"/>
</dbReference>
<dbReference type="SUPFAM" id="SSF103263">
    <property type="entry name" value="Chorismate synthase, AroC"/>
    <property type="match status" value="1"/>
</dbReference>
<evidence type="ECO:0000313" key="8">
    <source>
        <dbReference type="EMBL" id="CAK9029480.1"/>
    </source>
</evidence>
<dbReference type="PROSITE" id="PS00787">
    <property type="entry name" value="CHORISMATE_SYNTHASE_1"/>
    <property type="match status" value="1"/>
</dbReference>
<comment type="catalytic activity">
    <reaction evidence="7">
        <text>5-O-(1-carboxyvinyl)-3-phosphoshikimate = chorismate + phosphate</text>
        <dbReference type="Rhea" id="RHEA:21020"/>
        <dbReference type="ChEBI" id="CHEBI:29748"/>
        <dbReference type="ChEBI" id="CHEBI:43474"/>
        <dbReference type="ChEBI" id="CHEBI:57701"/>
        <dbReference type="EC" id="4.2.3.5"/>
    </reaction>
</comment>
<dbReference type="InterPro" id="IPR035904">
    <property type="entry name" value="Chorismate_synth_AroC_sf"/>
</dbReference>
<dbReference type="Gene3D" id="3.60.150.10">
    <property type="entry name" value="Chorismate synthase AroC"/>
    <property type="match status" value="2"/>
</dbReference>
<keyword evidence="9" id="KW-1185">Reference proteome</keyword>
<evidence type="ECO:0000256" key="5">
    <source>
        <dbReference type="ARBA" id="ARBA00023141"/>
    </source>
</evidence>
<dbReference type="EMBL" id="CAXAMM010012658">
    <property type="protein sequence ID" value="CAK9029480.1"/>
    <property type="molecule type" value="Genomic_DNA"/>
</dbReference>
<dbReference type="NCBIfam" id="TIGR00033">
    <property type="entry name" value="aroC"/>
    <property type="match status" value="1"/>
</dbReference>
<dbReference type="Gene3D" id="1.10.1370.10">
    <property type="entry name" value="Neurolysin, domain 3"/>
    <property type="match status" value="1"/>
</dbReference>
<name>A0ABP0KTC7_9DINO</name>
<evidence type="ECO:0000256" key="1">
    <source>
        <dbReference type="ARBA" id="ARBA00005044"/>
    </source>
</evidence>
<dbReference type="EC" id="4.2.3.5" evidence="3 7"/>
<dbReference type="PROSITE" id="PS00788">
    <property type="entry name" value="CHORISMATE_SYNTHASE_2"/>
    <property type="match status" value="1"/>
</dbReference>
<evidence type="ECO:0000256" key="7">
    <source>
        <dbReference type="RuleBase" id="RU000605"/>
    </source>
</evidence>
<keyword evidence="4 7" id="KW-0028">Amino-acid biosynthesis</keyword>
<dbReference type="SUPFAM" id="SSF55486">
    <property type="entry name" value="Metalloproteases ('zincins'), catalytic domain"/>
    <property type="match status" value="1"/>
</dbReference>
<dbReference type="InterPro" id="IPR027417">
    <property type="entry name" value="P-loop_NTPase"/>
</dbReference>
<dbReference type="CDD" id="cd07304">
    <property type="entry name" value="Chorismate_synthase"/>
    <property type="match status" value="1"/>
</dbReference>
<dbReference type="Pfam" id="PF01264">
    <property type="entry name" value="Chorismate_synt"/>
    <property type="match status" value="1"/>
</dbReference>
<comment type="similarity">
    <text evidence="2 7">Belongs to the chorismate synthase family.</text>
</comment>
<comment type="caution">
    <text evidence="8">The sequence shown here is derived from an EMBL/GenBank/DDBJ whole genome shotgun (WGS) entry which is preliminary data.</text>
</comment>
<evidence type="ECO:0000313" key="9">
    <source>
        <dbReference type="Proteomes" id="UP001642464"/>
    </source>
</evidence>
<protein>
    <recommendedName>
        <fullName evidence="3 7">Chorismate synthase</fullName>
        <ecNumber evidence="3 7">4.2.3.5</ecNumber>
    </recommendedName>
</protein>
<evidence type="ECO:0000256" key="4">
    <source>
        <dbReference type="ARBA" id="ARBA00022605"/>
    </source>
</evidence>